<gene>
    <name evidence="2" type="ORF">NQ314_016857</name>
</gene>
<comment type="caution">
    <text evidence="2">The sequence shown here is derived from an EMBL/GenBank/DDBJ whole genome shotgun (WGS) entry which is preliminary data.</text>
</comment>
<reference evidence="2" key="1">
    <citation type="journal article" date="2023" name="Insect Mol. Biol.">
        <title>Genome sequencing provides insights into the evolution of gene families encoding plant cell wall-degrading enzymes in longhorned beetles.</title>
        <authorList>
            <person name="Shin N.R."/>
            <person name="Okamura Y."/>
            <person name="Kirsch R."/>
            <person name="Pauchet Y."/>
        </authorList>
    </citation>
    <scope>NUCLEOTIDE SEQUENCE</scope>
    <source>
        <strain evidence="2">RBIC_L_NR</strain>
    </source>
</reference>
<accession>A0AAV8WVH5</accession>
<dbReference type="SUPFAM" id="SSF53756">
    <property type="entry name" value="UDP-Glycosyltransferase/glycogen phosphorylase"/>
    <property type="match status" value="1"/>
</dbReference>
<name>A0AAV8WVH5_9CUCU</name>
<evidence type="ECO:0000256" key="1">
    <source>
        <dbReference type="SAM" id="MobiDB-lite"/>
    </source>
</evidence>
<organism evidence="2 3">
    <name type="scientific">Rhamnusium bicolor</name>
    <dbReference type="NCBI Taxonomy" id="1586634"/>
    <lineage>
        <taxon>Eukaryota</taxon>
        <taxon>Metazoa</taxon>
        <taxon>Ecdysozoa</taxon>
        <taxon>Arthropoda</taxon>
        <taxon>Hexapoda</taxon>
        <taxon>Insecta</taxon>
        <taxon>Pterygota</taxon>
        <taxon>Neoptera</taxon>
        <taxon>Endopterygota</taxon>
        <taxon>Coleoptera</taxon>
        <taxon>Polyphaga</taxon>
        <taxon>Cucujiformia</taxon>
        <taxon>Chrysomeloidea</taxon>
        <taxon>Cerambycidae</taxon>
        <taxon>Lepturinae</taxon>
        <taxon>Rhagiini</taxon>
        <taxon>Rhamnusium</taxon>
    </lineage>
</organism>
<evidence type="ECO:0000313" key="2">
    <source>
        <dbReference type="EMBL" id="KAJ8930348.1"/>
    </source>
</evidence>
<dbReference type="EMBL" id="JANEYF010004690">
    <property type="protein sequence ID" value="KAJ8930348.1"/>
    <property type="molecule type" value="Genomic_DNA"/>
</dbReference>
<sequence>MSYVLESDLEDDCSSGIEENGRDEVMEENENGELETRNDVNYENEQLERKKRNRKQMQITGNETKQKKRMEVKEYVGDSARILAVFPTPAPSHYILGNALLRGLAEAGHDVTMISPFSESNPPKGGSWRDIVLTGFVEEYKDVTLEEKLNFDAYIKQVETIASQVVVALTRLMPRQRGSSEKKRGGVLVTIAKSMIPVWSVERDKLEEHIGYILTVDNLMQITAINEERWNNVSGIIRGIMNSKEEERRN</sequence>
<dbReference type="AlphaFoldDB" id="A0AAV8WVH5"/>
<evidence type="ECO:0000313" key="3">
    <source>
        <dbReference type="Proteomes" id="UP001162156"/>
    </source>
</evidence>
<feature type="region of interest" description="Disordered" evidence="1">
    <location>
        <begin position="1"/>
        <end position="66"/>
    </location>
</feature>
<proteinExistence type="predicted"/>
<dbReference type="Proteomes" id="UP001162156">
    <property type="component" value="Unassembled WGS sequence"/>
</dbReference>
<protein>
    <submittedName>
        <fullName evidence="2">Uncharacterized protein</fullName>
    </submittedName>
</protein>
<keyword evidence="3" id="KW-1185">Reference proteome</keyword>